<evidence type="ECO:0000256" key="2">
    <source>
        <dbReference type="ARBA" id="ARBA00022898"/>
    </source>
</evidence>
<proteinExistence type="predicted"/>
<evidence type="ECO:0000313" key="4">
    <source>
        <dbReference type="EMBL" id="OEO29398.1"/>
    </source>
</evidence>
<comment type="cofactor">
    <cofactor evidence="1">
        <name>pyridoxal 5'-phosphate</name>
        <dbReference type="ChEBI" id="CHEBI:597326"/>
    </cofactor>
</comment>
<reference evidence="4 5" key="1">
    <citation type="journal article" date="2015" name="Genome Announc.">
        <title>Genome Assemblies of Three Soil-Associated Devosia species: D. insulae, D. limi, and D. soli.</title>
        <authorList>
            <person name="Hassan Y.I."/>
            <person name="Lepp D."/>
            <person name="Zhou T."/>
        </authorList>
    </citation>
    <scope>NUCLEOTIDE SEQUENCE [LARGE SCALE GENOMIC DNA]</scope>
    <source>
        <strain evidence="4 5">DS-56</strain>
    </source>
</reference>
<dbReference type="EMBL" id="LAJE02000285">
    <property type="protein sequence ID" value="OEO29398.1"/>
    <property type="molecule type" value="Genomic_DNA"/>
</dbReference>
<dbReference type="OrthoDB" id="9787096at2"/>
<feature type="domain" description="Aminotransferase class V" evidence="3">
    <location>
        <begin position="169"/>
        <end position="240"/>
    </location>
</feature>
<evidence type="ECO:0000256" key="1">
    <source>
        <dbReference type="ARBA" id="ARBA00001933"/>
    </source>
</evidence>
<accession>A0A1E5XLE4</accession>
<dbReference type="InterPro" id="IPR015424">
    <property type="entry name" value="PyrdxlP-dep_Trfase"/>
</dbReference>
<comment type="caution">
    <text evidence="4">The sequence shown here is derived from an EMBL/GenBank/DDBJ whole genome shotgun (WGS) entry which is preliminary data.</text>
</comment>
<sequence>MGSQISRGALRVSIYEDLGIRPIINASATLTRLGGSRMPAEVLEAMRAAAGSFVDLPLFQTRVGDRIAELTRNDAAFVSSGAAAGIVLSVATLMAAPNEPDPMAYPMLNGITRNEVIVFTSQRNGYDFAIRQTGASVIECDDTLASFESAISGRTACLVWFAGALALKSPPIEDVIAIARKHHVPVLVDAAAQIPPVSSFWHYTKVLGCDGVVFSGGKGIRGPQAAGLVLGTRELIAGCRRLSAPTQGIGRPMKVGKEELAGMLAAVRYTLEQDEDAILEGYESIVRNWIEDLGGIAGVTTERGFPSEAGQPHPRAIVHLDAGFSKTRDQVIDELKTGDVWIEVAALADEPNAIALNPQTLTSQEADVVAARLRQVLTS</sequence>
<name>A0A1E5XLE4_9HYPH</name>
<dbReference type="Pfam" id="PF00266">
    <property type="entry name" value="Aminotran_5"/>
    <property type="match status" value="1"/>
</dbReference>
<keyword evidence="5" id="KW-1185">Reference proteome</keyword>
<gene>
    <name evidence="4" type="ORF">VW23_025600</name>
</gene>
<dbReference type="InterPro" id="IPR000192">
    <property type="entry name" value="Aminotrans_V_dom"/>
</dbReference>
<dbReference type="PANTHER" id="PTHR32328:SF0">
    <property type="entry name" value="L-SERYL-TRNA(SEC) SELENIUM TRANSFERASE"/>
    <property type="match status" value="1"/>
</dbReference>
<dbReference type="Proteomes" id="UP000095463">
    <property type="component" value="Unassembled WGS sequence"/>
</dbReference>
<evidence type="ECO:0000259" key="3">
    <source>
        <dbReference type="Pfam" id="PF00266"/>
    </source>
</evidence>
<dbReference type="Gene3D" id="3.40.640.10">
    <property type="entry name" value="Type I PLP-dependent aspartate aminotransferase-like (Major domain)"/>
    <property type="match status" value="1"/>
</dbReference>
<evidence type="ECO:0000313" key="5">
    <source>
        <dbReference type="Proteomes" id="UP000095463"/>
    </source>
</evidence>
<protein>
    <recommendedName>
        <fullName evidence="3">Aminotransferase class V domain-containing protein</fullName>
    </recommendedName>
</protein>
<keyword evidence="2" id="KW-0663">Pyridoxal phosphate</keyword>
<dbReference type="InterPro" id="IPR015421">
    <property type="entry name" value="PyrdxlP-dep_Trfase_major"/>
</dbReference>
<dbReference type="SUPFAM" id="SSF53383">
    <property type="entry name" value="PLP-dependent transferases"/>
    <property type="match status" value="1"/>
</dbReference>
<dbReference type="AlphaFoldDB" id="A0A1E5XLE4"/>
<dbReference type="GO" id="GO:0004125">
    <property type="term" value="F:L-seryl-tRNA(Sec) selenium transferase activity"/>
    <property type="evidence" value="ECO:0007669"/>
    <property type="project" value="TreeGrafter"/>
</dbReference>
<dbReference type="PANTHER" id="PTHR32328">
    <property type="entry name" value="L-SERYL-TRNA(SEC) SELENIUM TRANSFERASE"/>
    <property type="match status" value="1"/>
</dbReference>
<organism evidence="4 5">
    <name type="scientific">Devosia insulae DS-56</name>
    <dbReference type="NCBI Taxonomy" id="1116389"/>
    <lineage>
        <taxon>Bacteria</taxon>
        <taxon>Pseudomonadati</taxon>
        <taxon>Pseudomonadota</taxon>
        <taxon>Alphaproteobacteria</taxon>
        <taxon>Hyphomicrobiales</taxon>
        <taxon>Devosiaceae</taxon>
        <taxon>Devosia</taxon>
    </lineage>
</organism>